<evidence type="ECO:0000259" key="16">
    <source>
        <dbReference type="PROSITE" id="PS50011"/>
    </source>
</evidence>
<keyword evidence="6" id="KW-0732">Signal</keyword>
<evidence type="ECO:0000256" key="1">
    <source>
        <dbReference type="ARBA" id="ARBA00004479"/>
    </source>
</evidence>
<dbReference type="PaxDb" id="4565-Traes_6DL_8C2792D32.1"/>
<dbReference type="FunFam" id="1.10.510.10:FF:000287">
    <property type="entry name" value="probable LRR receptor-like serine/threonine-protein kinase RKF3"/>
    <property type="match status" value="1"/>
</dbReference>
<dbReference type="Gene3D" id="1.10.510.10">
    <property type="entry name" value="Transferase(Phosphotransferase) domain 1"/>
    <property type="match status" value="1"/>
</dbReference>
<comment type="catalytic activity">
    <reaction evidence="14">
        <text>L-threonyl-[protein] + ATP = O-phospho-L-threonyl-[protein] + ADP + H(+)</text>
        <dbReference type="Rhea" id="RHEA:46608"/>
        <dbReference type="Rhea" id="RHEA-COMP:11060"/>
        <dbReference type="Rhea" id="RHEA-COMP:11605"/>
        <dbReference type="ChEBI" id="CHEBI:15378"/>
        <dbReference type="ChEBI" id="CHEBI:30013"/>
        <dbReference type="ChEBI" id="CHEBI:30616"/>
        <dbReference type="ChEBI" id="CHEBI:61977"/>
        <dbReference type="ChEBI" id="CHEBI:456216"/>
        <dbReference type="EC" id="2.7.11.1"/>
    </reaction>
</comment>
<evidence type="ECO:0000256" key="11">
    <source>
        <dbReference type="ARBA" id="ARBA00023136"/>
    </source>
</evidence>
<proteinExistence type="predicted"/>
<evidence type="ECO:0000313" key="17">
    <source>
        <dbReference type="EnsemblPlants" id="TraesCS6D02G218100.1"/>
    </source>
</evidence>
<dbReference type="Gramene" id="TraesCAD_scaffold_018097_01G000200.1">
    <property type="protein sequence ID" value="TraesCAD_scaffold_018097_01G000200.1"/>
    <property type="gene ID" value="TraesCAD_scaffold_018097_01G000200"/>
</dbReference>
<dbReference type="Gramene" id="TraesWEE_scaffold_125644_01G000100.1">
    <property type="protein sequence ID" value="TraesWEE_scaffold_125644_01G000100.1"/>
    <property type="gene ID" value="TraesWEE_scaffold_125644_01G000100"/>
</dbReference>
<dbReference type="Gramene" id="TraesROB_scaffold_040938_01G000100.1">
    <property type="protein sequence ID" value="TraesROB_scaffold_040938_01G000100.1"/>
    <property type="gene ID" value="TraesROB_scaffold_040938_01G000100"/>
</dbReference>
<keyword evidence="9" id="KW-0067">ATP-binding</keyword>
<keyword evidence="11" id="KW-0472">Membrane</keyword>
<keyword evidence="3" id="KW-0723">Serine/threonine-protein kinase</keyword>
<keyword evidence="12" id="KW-0675">Receptor</keyword>
<evidence type="ECO:0000256" key="4">
    <source>
        <dbReference type="ARBA" id="ARBA00022679"/>
    </source>
</evidence>
<evidence type="ECO:0000256" key="2">
    <source>
        <dbReference type="ARBA" id="ARBA00012513"/>
    </source>
</evidence>
<comment type="catalytic activity">
    <reaction evidence="15">
        <text>L-seryl-[protein] + ATP = O-phospho-L-seryl-[protein] + ADP + H(+)</text>
        <dbReference type="Rhea" id="RHEA:17989"/>
        <dbReference type="Rhea" id="RHEA-COMP:9863"/>
        <dbReference type="Rhea" id="RHEA-COMP:11604"/>
        <dbReference type="ChEBI" id="CHEBI:15378"/>
        <dbReference type="ChEBI" id="CHEBI:29999"/>
        <dbReference type="ChEBI" id="CHEBI:30616"/>
        <dbReference type="ChEBI" id="CHEBI:83421"/>
        <dbReference type="ChEBI" id="CHEBI:456216"/>
        <dbReference type="EC" id="2.7.11.1"/>
    </reaction>
</comment>
<accession>A0A3B6QFH8</accession>
<reference evidence="17" key="2">
    <citation type="submission" date="2018-10" db="UniProtKB">
        <authorList>
            <consortium name="EnsemblPlants"/>
        </authorList>
    </citation>
    <scope>IDENTIFICATION</scope>
</reference>
<evidence type="ECO:0000256" key="12">
    <source>
        <dbReference type="ARBA" id="ARBA00023170"/>
    </source>
</evidence>
<evidence type="ECO:0000256" key="8">
    <source>
        <dbReference type="ARBA" id="ARBA00022777"/>
    </source>
</evidence>
<dbReference type="GO" id="GO:0005524">
    <property type="term" value="F:ATP binding"/>
    <property type="evidence" value="ECO:0007669"/>
    <property type="project" value="UniProtKB-KW"/>
</dbReference>
<keyword evidence="8" id="KW-0418">Kinase</keyword>
<dbReference type="GO" id="GO:0016020">
    <property type="term" value="C:membrane"/>
    <property type="evidence" value="ECO:0007669"/>
    <property type="project" value="UniProtKB-SubCell"/>
</dbReference>
<dbReference type="Gramene" id="TraesCS6D03G0536600.1">
    <property type="protein sequence ID" value="TraesCS6D03G0536600.1.CDS"/>
    <property type="gene ID" value="TraesCS6D03G0536600"/>
</dbReference>
<evidence type="ECO:0000256" key="7">
    <source>
        <dbReference type="ARBA" id="ARBA00022741"/>
    </source>
</evidence>
<dbReference type="InterPro" id="IPR011009">
    <property type="entry name" value="Kinase-like_dom_sf"/>
</dbReference>
<dbReference type="GO" id="GO:0004674">
    <property type="term" value="F:protein serine/threonine kinase activity"/>
    <property type="evidence" value="ECO:0007669"/>
    <property type="project" value="UniProtKB-KW"/>
</dbReference>
<dbReference type="OrthoDB" id="4062651at2759"/>
<dbReference type="InterPro" id="IPR052059">
    <property type="entry name" value="CR_Ser/Thr_kinase"/>
</dbReference>
<dbReference type="Pfam" id="PF00069">
    <property type="entry name" value="Pkinase"/>
    <property type="match status" value="1"/>
</dbReference>
<evidence type="ECO:0000256" key="5">
    <source>
        <dbReference type="ARBA" id="ARBA00022692"/>
    </source>
</evidence>
<comment type="subcellular location">
    <subcellularLocation>
        <location evidence="1">Membrane</location>
        <topology evidence="1">Single-pass type I membrane protein</topology>
    </subcellularLocation>
</comment>
<dbReference type="Gramene" id="TraesRN6D0100570600.1">
    <property type="protein sequence ID" value="TraesRN6D0100570600.1"/>
    <property type="gene ID" value="TraesRN6D0100570600"/>
</dbReference>
<evidence type="ECO:0000256" key="14">
    <source>
        <dbReference type="ARBA" id="ARBA00047899"/>
    </source>
</evidence>
<evidence type="ECO:0000256" key="13">
    <source>
        <dbReference type="ARBA" id="ARBA00023180"/>
    </source>
</evidence>
<evidence type="ECO:0000313" key="18">
    <source>
        <dbReference type="Proteomes" id="UP000019116"/>
    </source>
</evidence>
<keyword evidence="13" id="KW-0325">Glycoprotein</keyword>
<dbReference type="EnsemblPlants" id="TraesCS6D02G218100.1">
    <property type="protein sequence ID" value="TraesCS6D02G218100.1"/>
    <property type="gene ID" value="TraesCS6D02G218100"/>
</dbReference>
<dbReference type="SUPFAM" id="SSF56112">
    <property type="entry name" value="Protein kinase-like (PK-like)"/>
    <property type="match status" value="1"/>
</dbReference>
<keyword evidence="7" id="KW-0547">Nucleotide-binding</keyword>
<reference evidence="17" key="1">
    <citation type="submission" date="2018-08" db="EMBL/GenBank/DDBJ databases">
        <authorList>
            <person name="Rossello M."/>
        </authorList>
    </citation>
    <scope>NUCLEOTIDE SEQUENCE [LARGE SCALE GENOMIC DNA]</scope>
    <source>
        <strain evidence="17">cv. Chinese Spring</strain>
    </source>
</reference>
<dbReference type="Gramene" id="TraesCS6D02G218100.1">
    <property type="protein sequence ID" value="TraesCS6D02G218100.1"/>
    <property type="gene ID" value="TraesCS6D02G218100"/>
</dbReference>
<dbReference type="PROSITE" id="PS50011">
    <property type="entry name" value="PROTEIN_KINASE_DOM"/>
    <property type="match status" value="1"/>
</dbReference>
<evidence type="ECO:0000256" key="3">
    <source>
        <dbReference type="ARBA" id="ARBA00022527"/>
    </source>
</evidence>
<dbReference type="SMR" id="A0A3B6QFH8"/>
<keyword evidence="18" id="KW-1185">Reference proteome</keyword>
<protein>
    <recommendedName>
        <fullName evidence="2">non-specific serine/threonine protein kinase</fullName>
        <ecNumber evidence="2">2.7.11.1</ecNumber>
    </recommendedName>
</protein>
<keyword evidence="10" id="KW-1133">Transmembrane helix</keyword>
<sequence>MGTASGLSYLHKKHEPNIVHRYIKASNVLLGRNYSPKIRDFGLAKLFPDNVTHVSTRVVGTTGYLAPEYVVHGQLTKKADVYSFGVLLLEVISGRRVSETIRSDTFLVRQQAWLLYEQGTPLDIVDASVKDYPEAEVLRYVKVGLAYKQAAPNGRPTMRQVVKMLSRPAASRELEIRLADHHYSSALTCPGLSLSPLSSMATSSTNSASATYSEIVPR</sequence>
<dbReference type="Gramene" id="TraesCLE_scaffold_160922_01G000100.1">
    <property type="protein sequence ID" value="TraesCLE_scaffold_160922_01G000100.1"/>
    <property type="gene ID" value="TraesCLE_scaffold_160922_01G000100"/>
</dbReference>
<keyword evidence="4" id="KW-0808">Transferase</keyword>
<dbReference type="Proteomes" id="UP000019116">
    <property type="component" value="Chromosome 6D"/>
</dbReference>
<evidence type="ECO:0000256" key="6">
    <source>
        <dbReference type="ARBA" id="ARBA00022729"/>
    </source>
</evidence>
<evidence type="ECO:0000256" key="10">
    <source>
        <dbReference type="ARBA" id="ARBA00022989"/>
    </source>
</evidence>
<organism evidence="17">
    <name type="scientific">Triticum aestivum</name>
    <name type="common">Wheat</name>
    <dbReference type="NCBI Taxonomy" id="4565"/>
    <lineage>
        <taxon>Eukaryota</taxon>
        <taxon>Viridiplantae</taxon>
        <taxon>Streptophyta</taxon>
        <taxon>Embryophyta</taxon>
        <taxon>Tracheophyta</taxon>
        <taxon>Spermatophyta</taxon>
        <taxon>Magnoliopsida</taxon>
        <taxon>Liliopsida</taxon>
        <taxon>Poales</taxon>
        <taxon>Poaceae</taxon>
        <taxon>BOP clade</taxon>
        <taxon>Pooideae</taxon>
        <taxon>Triticodae</taxon>
        <taxon>Triticeae</taxon>
        <taxon>Triticinae</taxon>
        <taxon>Triticum</taxon>
    </lineage>
</organism>
<dbReference type="STRING" id="4565.A0A3B6QFH8"/>
<feature type="domain" description="Protein kinase" evidence="16">
    <location>
        <begin position="1"/>
        <end position="170"/>
    </location>
</feature>
<dbReference type="InterPro" id="IPR000719">
    <property type="entry name" value="Prot_kinase_dom"/>
</dbReference>
<dbReference type="OMA" id="DDQSHVC"/>
<keyword evidence="5" id="KW-0812">Transmembrane</keyword>
<dbReference type="PANTHER" id="PTHR47973">
    <property type="entry name" value="CYSTEINE-RICH RECEPTOR-LIKE PROTEIN KINASE 3"/>
    <property type="match status" value="1"/>
</dbReference>
<evidence type="ECO:0000256" key="9">
    <source>
        <dbReference type="ARBA" id="ARBA00022840"/>
    </source>
</evidence>
<dbReference type="EC" id="2.7.11.1" evidence="2"/>
<name>A0A3B6QFH8_WHEAT</name>
<dbReference type="AlphaFoldDB" id="A0A3B6QFH8"/>
<evidence type="ECO:0000256" key="15">
    <source>
        <dbReference type="ARBA" id="ARBA00048679"/>
    </source>
</evidence>